<evidence type="ECO:0000313" key="4">
    <source>
        <dbReference type="Proteomes" id="UP000054481"/>
    </source>
</evidence>
<keyword evidence="4" id="KW-1185">Reference proteome</keyword>
<reference evidence="3 4" key="1">
    <citation type="journal article" date="2014" name="Genome Biol. Evol.">
        <title>Comparative genomics and transcriptomics analyses reveal divergent lifestyle features of nematode endoparasitic fungus Hirsutella minnesotensis.</title>
        <authorList>
            <person name="Lai Y."/>
            <person name="Liu K."/>
            <person name="Zhang X."/>
            <person name="Zhang X."/>
            <person name="Li K."/>
            <person name="Wang N."/>
            <person name="Shu C."/>
            <person name="Wu Y."/>
            <person name="Wang C."/>
            <person name="Bushley K.E."/>
            <person name="Xiang M."/>
            <person name="Liu X."/>
        </authorList>
    </citation>
    <scope>NUCLEOTIDE SEQUENCE [LARGE SCALE GENOMIC DNA]</scope>
    <source>
        <strain evidence="3 4">3608</strain>
    </source>
</reference>
<sequence>MKFFTVGTLLAAVAVAIPIELVQDNDKRCEGLDCKVNTIAARDVDSTGELEKRGYYYGDDDYDYCDYYYDDDYCGDYYRYGRGRGFYGGRHHGGRGHYGGRGFGGRRHGSHGRFGVHRGATQHRNTHHRSH</sequence>
<dbReference type="EMBL" id="KQ030518">
    <property type="protein sequence ID" value="KJZ75375.1"/>
    <property type="molecule type" value="Genomic_DNA"/>
</dbReference>
<feature type="signal peptide" evidence="2">
    <location>
        <begin position="1"/>
        <end position="16"/>
    </location>
</feature>
<gene>
    <name evidence="3" type="ORF">HIM_05301</name>
</gene>
<dbReference type="AlphaFoldDB" id="A0A0F7ZPE8"/>
<accession>A0A0F7ZPE8</accession>
<dbReference type="Proteomes" id="UP000054481">
    <property type="component" value="Unassembled WGS sequence"/>
</dbReference>
<feature type="region of interest" description="Disordered" evidence="1">
    <location>
        <begin position="109"/>
        <end position="131"/>
    </location>
</feature>
<name>A0A0F7ZPE8_9HYPO</name>
<evidence type="ECO:0000256" key="1">
    <source>
        <dbReference type="SAM" id="MobiDB-lite"/>
    </source>
</evidence>
<organism evidence="3 4">
    <name type="scientific">Hirsutella minnesotensis 3608</name>
    <dbReference type="NCBI Taxonomy" id="1043627"/>
    <lineage>
        <taxon>Eukaryota</taxon>
        <taxon>Fungi</taxon>
        <taxon>Dikarya</taxon>
        <taxon>Ascomycota</taxon>
        <taxon>Pezizomycotina</taxon>
        <taxon>Sordariomycetes</taxon>
        <taxon>Hypocreomycetidae</taxon>
        <taxon>Hypocreales</taxon>
        <taxon>Ophiocordycipitaceae</taxon>
        <taxon>Hirsutella</taxon>
    </lineage>
</organism>
<evidence type="ECO:0000256" key="2">
    <source>
        <dbReference type="SAM" id="SignalP"/>
    </source>
</evidence>
<evidence type="ECO:0000313" key="3">
    <source>
        <dbReference type="EMBL" id="KJZ75375.1"/>
    </source>
</evidence>
<protein>
    <submittedName>
        <fullName evidence="3">Uncharacterized protein</fullName>
    </submittedName>
</protein>
<feature type="chain" id="PRO_5002526444" evidence="2">
    <location>
        <begin position="17"/>
        <end position="131"/>
    </location>
</feature>
<keyword evidence="2" id="KW-0732">Signal</keyword>
<proteinExistence type="predicted"/>